<evidence type="ECO:0000256" key="1">
    <source>
        <dbReference type="ARBA" id="ARBA00001974"/>
    </source>
</evidence>
<keyword evidence="2" id="KW-0285">Flavoprotein</keyword>
<evidence type="ECO:0000256" key="4">
    <source>
        <dbReference type="ARBA" id="ARBA00023002"/>
    </source>
</evidence>
<feature type="domain" description="FAD-binding" evidence="6">
    <location>
        <begin position="33"/>
        <end position="366"/>
    </location>
</feature>
<accession>A0A1I0AX46</accession>
<proteinExistence type="predicted"/>
<name>A0A1I0AX46_9BACT</name>
<dbReference type="PRINTS" id="PR00420">
    <property type="entry name" value="RNGMNOXGNASE"/>
</dbReference>
<reference evidence="8" key="1">
    <citation type="submission" date="2016-10" db="EMBL/GenBank/DDBJ databases">
        <authorList>
            <person name="Varghese N."/>
            <person name="Submissions S."/>
        </authorList>
    </citation>
    <scope>NUCLEOTIDE SEQUENCE [LARGE SCALE GENOMIC DNA]</scope>
    <source>
        <strain evidence="8">DSM 16858</strain>
    </source>
</reference>
<keyword evidence="5" id="KW-1133">Transmembrane helix</keyword>
<keyword evidence="5" id="KW-0472">Membrane</keyword>
<evidence type="ECO:0000313" key="7">
    <source>
        <dbReference type="EMBL" id="SES98360.1"/>
    </source>
</evidence>
<dbReference type="Gene3D" id="3.50.50.60">
    <property type="entry name" value="FAD/NAD(P)-binding domain"/>
    <property type="match status" value="1"/>
</dbReference>
<dbReference type="GO" id="GO:0071949">
    <property type="term" value="F:FAD binding"/>
    <property type="evidence" value="ECO:0007669"/>
    <property type="project" value="InterPro"/>
</dbReference>
<dbReference type="PANTHER" id="PTHR46496">
    <property type="match status" value="1"/>
</dbReference>
<dbReference type="Proteomes" id="UP000199181">
    <property type="component" value="Unassembled WGS sequence"/>
</dbReference>
<dbReference type="InterPro" id="IPR036188">
    <property type="entry name" value="FAD/NAD-bd_sf"/>
</dbReference>
<evidence type="ECO:0000256" key="5">
    <source>
        <dbReference type="SAM" id="Phobius"/>
    </source>
</evidence>
<dbReference type="GO" id="GO:0016491">
    <property type="term" value="F:oxidoreductase activity"/>
    <property type="evidence" value="ECO:0007669"/>
    <property type="project" value="UniProtKB-KW"/>
</dbReference>
<gene>
    <name evidence="7" type="ORF">SAMN05443639_101822</name>
</gene>
<organism evidence="7 8">
    <name type="scientific">Stigmatella erecta</name>
    <dbReference type="NCBI Taxonomy" id="83460"/>
    <lineage>
        <taxon>Bacteria</taxon>
        <taxon>Pseudomonadati</taxon>
        <taxon>Myxococcota</taxon>
        <taxon>Myxococcia</taxon>
        <taxon>Myxococcales</taxon>
        <taxon>Cystobacterineae</taxon>
        <taxon>Archangiaceae</taxon>
        <taxon>Stigmatella</taxon>
    </lineage>
</organism>
<dbReference type="SUPFAM" id="SSF51905">
    <property type="entry name" value="FAD/NAD(P)-binding domain"/>
    <property type="match status" value="1"/>
</dbReference>
<dbReference type="AlphaFoldDB" id="A0A1I0AX46"/>
<keyword evidence="8" id="KW-1185">Reference proteome</keyword>
<keyword evidence="5" id="KW-0812">Transmembrane</keyword>
<dbReference type="EMBL" id="FOIJ01000001">
    <property type="protein sequence ID" value="SES98360.1"/>
    <property type="molecule type" value="Genomic_DNA"/>
</dbReference>
<keyword evidence="4" id="KW-0560">Oxidoreductase</keyword>
<feature type="transmembrane region" description="Helical" evidence="5">
    <location>
        <begin position="30"/>
        <end position="50"/>
    </location>
</feature>
<evidence type="ECO:0000256" key="3">
    <source>
        <dbReference type="ARBA" id="ARBA00022827"/>
    </source>
</evidence>
<evidence type="ECO:0000256" key="2">
    <source>
        <dbReference type="ARBA" id="ARBA00022630"/>
    </source>
</evidence>
<comment type="cofactor">
    <cofactor evidence="1">
        <name>FAD</name>
        <dbReference type="ChEBI" id="CHEBI:57692"/>
    </cofactor>
</comment>
<dbReference type="PANTHER" id="PTHR46496:SF1">
    <property type="entry name" value="ZEAXANTHIN EPOXIDASE, CHLOROPLASTIC"/>
    <property type="match status" value="1"/>
</dbReference>
<dbReference type="InterPro" id="IPR002938">
    <property type="entry name" value="FAD-bd"/>
</dbReference>
<dbReference type="Pfam" id="PF01494">
    <property type="entry name" value="FAD_binding_3"/>
    <property type="match status" value="1"/>
</dbReference>
<protein>
    <submittedName>
        <fullName evidence="7">2-polyprenyl-6-methoxyphenol hydroxylase</fullName>
    </submittedName>
</protein>
<evidence type="ECO:0000259" key="6">
    <source>
        <dbReference type="Pfam" id="PF01494"/>
    </source>
</evidence>
<keyword evidence="3" id="KW-0274">FAD</keyword>
<evidence type="ECO:0000313" key="8">
    <source>
        <dbReference type="Proteomes" id="UP000199181"/>
    </source>
</evidence>
<sequence length="410" mass="44612">MQRRRQCRRAGWERIGTRTRAGAKSARMKTGFTVLIAGGGIGGLTLGVALRRAGIAFRIFERAPAMLKVGAGISMQSNAMLAFRTLGIDTQVAAAGQKINGGSILTPRNEEISSMLVREVSELVDAPMITIHRGLLQDVLHHAVGDDCLTLGAKVEGYRDGPDGIFVKLSDGTEVRGDLLVAADGLRSAVRAQMLHEPAPRYSGYTSWRGVCEVSDGVRPDYTSESWGQGSRFGVVPIGNGQTYWFATANAPEHGVDQPDARTELLKRFAGWHAPIPQLIQNTPNSAILRTDIHDRAPIEKWAEGRVVLLGDAAHPMTPNMGQGGCQAVEDAVVLARCLAVEAELPAALARYQALRVKRANEFVTRSYRIGQIGQWENPAACWVRAKLLKVTSSKRVTNEMRRRIEFSAP</sequence>